<sequence>MDRGEQCLAELVNVDVDSMDPAVAKSLIALGVRPADQTSNQILVGDGIKDPANRDMLEGAVRELGSKGWGAVYDRMSVLLCAKNIENITGRVLLQSSPSQAYNTDEIVAHARRYAAEFEKVGISKDRFCIKIPATGPGMCAGPILLKDGIRTLGTSLFSVPQAIASSQAGCLYISPYFNEVKAHDMTTGLFPNVSDPAVEHPMAPRMVQMFELYKQLAAKTGKDQPIIKGASNITAAEVLACADMGVQHITILAPVLKELCQMKVAPNDASKIQPKPKRAYFDDKQLSPRMLALMDKDPLAPRPEAFKIASTDVDYLANQGAKLEEAIAQDPETGRRLKDALDLFIGAEKEAKEAIERVMAELGV</sequence>
<dbReference type="RefSeq" id="XP_025374136.1">
    <property type="nucleotide sequence ID" value="XM_025523319.1"/>
</dbReference>
<dbReference type="GO" id="GO:0009052">
    <property type="term" value="P:pentose-phosphate shunt, non-oxidative branch"/>
    <property type="evidence" value="ECO:0007669"/>
    <property type="project" value="TreeGrafter"/>
</dbReference>
<dbReference type="PANTHER" id="PTHR10683:SF39">
    <property type="entry name" value="TRANSALDOLASE"/>
    <property type="match status" value="1"/>
</dbReference>
<dbReference type="Proteomes" id="UP000245768">
    <property type="component" value="Unassembled WGS sequence"/>
</dbReference>
<dbReference type="Pfam" id="PF00923">
    <property type="entry name" value="TAL_FSA"/>
    <property type="match status" value="1"/>
</dbReference>
<dbReference type="Gene3D" id="3.20.20.70">
    <property type="entry name" value="Aldolase class I"/>
    <property type="match status" value="1"/>
</dbReference>
<name>A0A316YE80_9BASI</name>
<dbReference type="OrthoDB" id="1711136at2759"/>
<protein>
    <submittedName>
        <fullName evidence="2">Aldolase</fullName>
    </submittedName>
</protein>
<dbReference type="GO" id="GO:0004801">
    <property type="term" value="F:transaldolase activity"/>
    <property type="evidence" value="ECO:0007669"/>
    <property type="project" value="TreeGrafter"/>
</dbReference>
<accession>A0A316YE80</accession>
<keyword evidence="3" id="KW-1185">Reference proteome</keyword>
<gene>
    <name evidence="2" type="ORF">FA10DRAFT_276444</name>
</gene>
<dbReference type="EMBL" id="KZ819641">
    <property type="protein sequence ID" value="PWN86938.1"/>
    <property type="molecule type" value="Genomic_DNA"/>
</dbReference>
<dbReference type="STRING" id="215250.A0A316YE80"/>
<dbReference type="GeneID" id="37045235"/>
<evidence type="ECO:0000313" key="3">
    <source>
        <dbReference type="Proteomes" id="UP000245768"/>
    </source>
</evidence>
<dbReference type="PANTHER" id="PTHR10683">
    <property type="entry name" value="TRANSALDOLASE"/>
    <property type="match status" value="1"/>
</dbReference>
<evidence type="ECO:0000256" key="1">
    <source>
        <dbReference type="ARBA" id="ARBA00023270"/>
    </source>
</evidence>
<dbReference type="AlphaFoldDB" id="A0A316YE80"/>
<dbReference type="SUPFAM" id="SSF51569">
    <property type="entry name" value="Aldolase"/>
    <property type="match status" value="1"/>
</dbReference>
<dbReference type="InParanoid" id="A0A316YE80"/>
<dbReference type="GO" id="GO:0005975">
    <property type="term" value="P:carbohydrate metabolic process"/>
    <property type="evidence" value="ECO:0007669"/>
    <property type="project" value="InterPro"/>
</dbReference>
<reference evidence="2 3" key="1">
    <citation type="journal article" date="2018" name="Mol. Biol. Evol.">
        <title>Broad Genomic Sampling Reveals a Smut Pathogenic Ancestry of the Fungal Clade Ustilaginomycotina.</title>
        <authorList>
            <person name="Kijpornyongpan T."/>
            <person name="Mondo S.J."/>
            <person name="Barry K."/>
            <person name="Sandor L."/>
            <person name="Lee J."/>
            <person name="Lipzen A."/>
            <person name="Pangilinan J."/>
            <person name="LaButti K."/>
            <person name="Hainaut M."/>
            <person name="Henrissat B."/>
            <person name="Grigoriev I.V."/>
            <person name="Spatafora J.W."/>
            <person name="Aime M.C."/>
        </authorList>
    </citation>
    <scope>NUCLEOTIDE SEQUENCE [LARGE SCALE GENOMIC DNA]</scope>
    <source>
        <strain evidence="2 3">MCA 4198</strain>
    </source>
</reference>
<organism evidence="2 3">
    <name type="scientific">Acaromyces ingoldii</name>
    <dbReference type="NCBI Taxonomy" id="215250"/>
    <lineage>
        <taxon>Eukaryota</taxon>
        <taxon>Fungi</taxon>
        <taxon>Dikarya</taxon>
        <taxon>Basidiomycota</taxon>
        <taxon>Ustilaginomycotina</taxon>
        <taxon>Exobasidiomycetes</taxon>
        <taxon>Exobasidiales</taxon>
        <taxon>Cryptobasidiaceae</taxon>
        <taxon>Acaromyces</taxon>
    </lineage>
</organism>
<dbReference type="InterPro" id="IPR001585">
    <property type="entry name" value="TAL/FSA"/>
</dbReference>
<keyword evidence="1" id="KW-0704">Schiff base</keyword>
<proteinExistence type="predicted"/>
<dbReference type="InterPro" id="IPR013785">
    <property type="entry name" value="Aldolase_TIM"/>
</dbReference>
<evidence type="ECO:0000313" key="2">
    <source>
        <dbReference type="EMBL" id="PWN86938.1"/>
    </source>
</evidence>